<keyword evidence="3" id="KW-0963">Cytoplasm</keyword>
<dbReference type="AlphaFoldDB" id="A0A0B2UUE1"/>
<dbReference type="SMART" id="SM00152">
    <property type="entry name" value="THY"/>
    <property type="match status" value="4"/>
</dbReference>
<dbReference type="GO" id="GO:0007015">
    <property type="term" value="P:actin filament organization"/>
    <property type="evidence" value="ECO:0007669"/>
    <property type="project" value="InterPro"/>
</dbReference>
<dbReference type="PANTHER" id="PTHR20940:SF1">
    <property type="entry name" value="CIBOULOT, ISOFORM A"/>
    <property type="match status" value="1"/>
</dbReference>
<dbReference type="EMBL" id="JPKZ01003189">
    <property type="protein sequence ID" value="KHN72844.1"/>
    <property type="molecule type" value="Genomic_DNA"/>
</dbReference>
<dbReference type="GO" id="GO:0005829">
    <property type="term" value="C:cytosol"/>
    <property type="evidence" value="ECO:0007669"/>
    <property type="project" value="TreeGrafter"/>
</dbReference>
<dbReference type="Gene3D" id="1.20.5.520">
    <property type="entry name" value="Single helix bin"/>
    <property type="match status" value="4"/>
</dbReference>
<dbReference type="STRING" id="6265.A0A0B2UUE1"/>
<gene>
    <name evidence="6" type="ORF">Tcan_03900</name>
</gene>
<keyword evidence="7" id="KW-1185">Reference proteome</keyword>
<evidence type="ECO:0000313" key="7">
    <source>
        <dbReference type="Proteomes" id="UP000031036"/>
    </source>
</evidence>
<evidence type="ECO:0000256" key="4">
    <source>
        <dbReference type="ARBA" id="ARBA00023212"/>
    </source>
</evidence>
<dbReference type="GO" id="GO:0003785">
    <property type="term" value="F:actin monomer binding"/>
    <property type="evidence" value="ECO:0007669"/>
    <property type="project" value="InterPro"/>
</dbReference>
<dbReference type="Proteomes" id="UP000031036">
    <property type="component" value="Unassembled WGS sequence"/>
</dbReference>
<reference evidence="6 7" key="1">
    <citation type="submission" date="2014-11" db="EMBL/GenBank/DDBJ databases">
        <title>Genetic blueprint of the zoonotic pathogen Toxocara canis.</title>
        <authorList>
            <person name="Zhu X.-Q."/>
            <person name="Korhonen P.K."/>
            <person name="Cai H."/>
            <person name="Young N.D."/>
            <person name="Nejsum P."/>
            <person name="von Samson-Himmelstjerna G."/>
            <person name="Boag P.R."/>
            <person name="Tan P."/>
            <person name="Li Q."/>
            <person name="Min J."/>
            <person name="Yang Y."/>
            <person name="Wang X."/>
            <person name="Fang X."/>
            <person name="Hall R.S."/>
            <person name="Hofmann A."/>
            <person name="Sternberg P.W."/>
            <person name="Jex A.R."/>
            <person name="Gasser R.B."/>
        </authorList>
    </citation>
    <scope>NUCLEOTIDE SEQUENCE [LARGE SCALE GENOMIC DNA]</scope>
    <source>
        <strain evidence="6">PN_DK_2014</strain>
    </source>
</reference>
<dbReference type="Pfam" id="PF01290">
    <property type="entry name" value="Thymosin"/>
    <property type="match status" value="3"/>
</dbReference>
<evidence type="ECO:0000256" key="5">
    <source>
        <dbReference type="SAM" id="MobiDB-lite"/>
    </source>
</evidence>
<evidence type="ECO:0000256" key="1">
    <source>
        <dbReference type="ARBA" id="ARBA00004245"/>
    </source>
</evidence>
<evidence type="ECO:0000313" key="6">
    <source>
        <dbReference type="EMBL" id="KHN72844.1"/>
    </source>
</evidence>
<dbReference type="PANTHER" id="PTHR20940">
    <property type="entry name" value="TETRA THYMOSIN"/>
    <property type="match status" value="1"/>
</dbReference>
<comment type="caution">
    <text evidence="6">The sequence shown here is derived from an EMBL/GenBank/DDBJ whole genome shotgun (WGS) entry which is preliminary data.</text>
</comment>
<evidence type="ECO:0008006" key="8">
    <source>
        <dbReference type="Google" id="ProtNLM"/>
    </source>
</evidence>
<keyword evidence="4" id="KW-0206">Cytoskeleton</keyword>
<dbReference type="InterPro" id="IPR001152">
    <property type="entry name" value="Beta-thymosin"/>
</dbReference>
<dbReference type="InterPro" id="IPR038386">
    <property type="entry name" value="Beta-thymosin_sf"/>
</dbReference>
<dbReference type="GO" id="GO:0005856">
    <property type="term" value="C:cytoskeleton"/>
    <property type="evidence" value="ECO:0007669"/>
    <property type="project" value="UniProtKB-SubCell"/>
</dbReference>
<sequence length="245" mass="27892">MPSLQYLSGLRNDSFAEQTETTIQRDSTCFSHTTTLHFSNKKKGTMSTEEPKSPSLAELPKIPAELAKGVTKGRDLKHVETQEKNILPSSKDVYSEKVDPDLKEEIKAHETSKLRHTDTIEKIVLPTHEDVKRERVEEEMKSGIKNFDPQKLRSVSTEEKCVLPSSEDIAREKVPHLISKFDADSLKHVEPSVKTNLPTADEFVRDQVKNMAAKFDHGGLKHVEPNVKRDVEMLHKNRSYSMFNE</sequence>
<evidence type="ECO:0000256" key="2">
    <source>
        <dbReference type="ARBA" id="ARBA00009511"/>
    </source>
</evidence>
<dbReference type="OrthoDB" id="2151618at2759"/>
<comment type="similarity">
    <text evidence="2">Belongs to the thymosin beta family.</text>
</comment>
<organism evidence="6 7">
    <name type="scientific">Toxocara canis</name>
    <name type="common">Canine roundworm</name>
    <dbReference type="NCBI Taxonomy" id="6265"/>
    <lineage>
        <taxon>Eukaryota</taxon>
        <taxon>Metazoa</taxon>
        <taxon>Ecdysozoa</taxon>
        <taxon>Nematoda</taxon>
        <taxon>Chromadorea</taxon>
        <taxon>Rhabditida</taxon>
        <taxon>Spirurina</taxon>
        <taxon>Ascaridomorpha</taxon>
        <taxon>Ascaridoidea</taxon>
        <taxon>Toxocaridae</taxon>
        <taxon>Toxocara</taxon>
    </lineage>
</organism>
<protein>
    <recommendedName>
        <fullName evidence="8">Thymosin beta-4</fullName>
    </recommendedName>
</protein>
<evidence type="ECO:0000256" key="3">
    <source>
        <dbReference type="ARBA" id="ARBA00022490"/>
    </source>
</evidence>
<name>A0A0B2UUE1_TOXCA</name>
<comment type="subcellular location">
    <subcellularLocation>
        <location evidence="1">Cytoplasm</location>
        <location evidence="1">Cytoskeleton</location>
    </subcellularLocation>
</comment>
<feature type="region of interest" description="Disordered" evidence="5">
    <location>
        <begin position="39"/>
        <end position="62"/>
    </location>
</feature>
<proteinExistence type="inferred from homology"/>
<accession>A0A0B2UUE1</accession>